<reference evidence="1" key="1">
    <citation type="submission" date="2022-08" db="EMBL/GenBank/DDBJ databases">
        <authorList>
            <person name="Gutierrez-Valencia J."/>
        </authorList>
    </citation>
    <scope>NUCLEOTIDE SEQUENCE</scope>
</reference>
<name>A0AAV0LYE0_9ROSI</name>
<dbReference type="Gene3D" id="1.20.1270.10">
    <property type="match status" value="1"/>
</dbReference>
<proteinExistence type="predicted"/>
<dbReference type="SUPFAM" id="SSF100934">
    <property type="entry name" value="Heat shock protein 70kD (HSP70), C-terminal subdomain"/>
    <property type="match status" value="1"/>
</dbReference>
<evidence type="ECO:0000313" key="2">
    <source>
        <dbReference type="Proteomes" id="UP001154282"/>
    </source>
</evidence>
<dbReference type="EMBL" id="CAMGYJ010000006">
    <property type="protein sequence ID" value="CAI0439072.1"/>
    <property type="molecule type" value="Genomic_DNA"/>
</dbReference>
<organism evidence="1 2">
    <name type="scientific">Linum tenue</name>
    <dbReference type="NCBI Taxonomy" id="586396"/>
    <lineage>
        <taxon>Eukaryota</taxon>
        <taxon>Viridiplantae</taxon>
        <taxon>Streptophyta</taxon>
        <taxon>Embryophyta</taxon>
        <taxon>Tracheophyta</taxon>
        <taxon>Spermatophyta</taxon>
        <taxon>Magnoliopsida</taxon>
        <taxon>eudicotyledons</taxon>
        <taxon>Gunneridae</taxon>
        <taxon>Pentapetalae</taxon>
        <taxon>rosids</taxon>
        <taxon>fabids</taxon>
        <taxon>Malpighiales</taxon>
        <taxon>Linaceae</taxon>
        <taxon>Linum</taxon>
    </lineage>
</organism>
<protein>
    <submittedName>
        <fullName evidence="1">Uncharacterized protein</fullName>
    </submittedName>
</protein>
<sequence length="85" mass="9772">MVEEDKMAKARVNARNELERYIYGIRNAICRIADEGSMEMVESAVGEASRWYGENQGASKVDHEKMLKKLEDVWNPIVNRLYHGA</sequence>
<accession>A0AAV0LYE0</accession>
<dbReference type="AlphaFoldDB" id="A0AAV0LYE0"/>
<dbReference type="InterPro" id="IPR029048">
    <property type="entry name" value="HSP70_C_sf"/>
</dbReference>
<keyword evidence="2" id="KW-1185">Reference proteome</keyword>
<dbReference type="Proteomes" id="UP001154282">
    <property type="component" value="Unassembled WGS sequence"/>
</dbReference>
<evidence type="ECO:0000313" key="1">
    <source>
        <dbReference type="EMBL" id="CAI0439072.1"/>
    </source>
</evidence>
<comment type="caution">
    <text evidence="1">The sequence shown here is derived from an EMBL/GenBank/DDBJ whole genome shotgun (WGS) entry which is preliminary data.</text>
</comment>
<gene>
    <name evidence="1" type="ORF">LITE_LOCUS26021</name>
</gene>